<protein>
    <submittedName>
        <fullName evidence="6">IclR family transcriptional regulator</fullName>
    </submittedName>
</protein>
<dbReference type="Pfam" id="PF01614">
    <property type="entry name" value="IclR_C"/>
    <property type="match status" value="1"/>
</dbReference>
<feature type="domain" description="HTH iclR-type" evidence="4">
    <location>
        <begin position="12"/>
        <end position="74"/>
    </location>
</feature>
<dbReference type="PANTHER" id="PTHR30136:SF24">
    <property type="entry name" value="HTH-TYPE TRANSCRIPTIONAL REPRESSOR ALLR"/>
    <property type="match status" value="1"/>
</dbReference>
<dbReference type="PROSITE" id="PS51078">
    <property type="entry name" value="ICLR_ED"/>
    <property type="match status" value="1"/>
</dbReference>
<dbReference type="SMART" id="SM00346">
    <property type="entry name" value="HTH_ICLR"/>
    <property type="match status" value="1"/>
</dbReference>
<dbReference type="RefSeq" id="WP_185059837.1">
    <property type="nucleotide sequence ID" value="NZ_BAABJP010000037.1"/>
</dbReference>
<dbReference type="SUPFAM" id="SSF55781">
    <property type="entry name" value="GAF domain-like"/>
    <property type="match status" value="1"/>
</dbReference>
<dbReference type="Proteomes" id="UP001428817">
    <property type="component" value="Unassembled WGS sequence"/>
</dbReference>
<dbReference type="InterPro" id="IPR014757">
    <property type="entry name" value="Tscrpt_reg_IclR_C"/>
</dbReference>
<evidence type="ECO:0000259" key="4">
    <source>
        <dbReference type="PROSITE" id="PS51077"/>
    </source>
</evidence>
<keyword evidence="1" id="KW-0805">Transcription regulation</keyword>
<sequence>MARTGRPATRQVGAVARAVEVLDALAEARAELGTNEIARRTGINVSSISRLLSTLVSAGLVQHLPASGRYRLGVRILQLASAARDTLDLRTVARPYLEELTEITGETSTLSLPGEHDLLTIDFVQSPRSVRSVAEIGRNSVAHATAAGKVFLAWGGTLPTGELPAFTEQTIVDRAALTAEIAKVTERGWAQALGEREDDLNGVAVPVRDRTGTLRAVLGVQGPAIRFRPRAMRAAVDPLQTRAALIAETT</sequence>
<evidence type="ECO:0000313" key="6">
    <source>
        <dbReference type="EMBL" id="GAA5167279.1"/>
    </source>
</evidence>
<dbReference type="SUPFAM" id="SSF46785">
    <property type="entry name" value="Winged helix' DNA-binding domain"/>
    <property type="match status" value="1"/>
</dbReference>
<keyword evidence="2" id="KW-0238">DNA-binding</keyword>
<dbReference type="InterPro" id="IPR036390">
    <property type="entry name" value="WH_DNA-bd_sf"/>
</dbReference>
<dbReference type="Gene3D" id="1.10.10.10">
    <property type="entry name" value="Winged helix-like DNA-binding domain superfamily/Winged helix DNA-binding domain"/>
    <property type="match status" value="1"/>
</dbReference>
<dbReference type="Gene3D" id="3.30.450.40">
    <property type="match status" value="1"/>
</dbReference>
<feature type="domain" description="IclR-ED" evidence="5">
    <location>
        <begin position="75"/>
        <end position="250"/>
    </location>
</feature>
<dbReference type="EMBL" id="BAABJP010000037">
    <property type="protein sequence ID" value="GAA5167279.1"/>
    <property type="molecule type" value="Genomic_DNA"/>
</dbReference>
<keyword evidence="3" id="KW-0804">Transcription</keyword>
<evidence type="ECO:0000256" key="2">
    <source>
        <dbReference type="ARBA" id="ARBA00023125"/>
    </source>
</evidence>
<evidence type="ECO:0000259" key="5">
    <source>
        <dbReference type="PROSITE" id="PS51078"/>
    </source>
</evidence>
<dbReference type="PROSITE" id="PS51077">
    <property type="entry name" value="HTH_ICLR"/>
    <property type="match status" value="1"/>
</dbReference>
<reference evidence="7" key="1">
    <citation type="journal article" date="2019" name="Int. J. Syst. Evol. Microbiol.">
        <title>The Global Catalogue of Microorganisms (GCM) 10K type strain sequencing project: providing services to taxonomists for standard genome sequencing and annotation.</title>
        <authorList>
            <consortium name="The Broad Institute Genomics Platform"/>
            <consortium name="The Broad Institute Genome Sequencing Center for Infectious Disease"/>
            <person name="Wu L."/>
            <person name="Ma J."/>
        </authorList>
    </citation>
    <scope>NUCLEOTIDE SEQUENCE [LARGE SCALE GENOMIC DNA]</scope>
    <source>
        <strain evidence="7">JCM 18303</strain>
    </source>
</reference>
<dbReference type="InterPro" id="IPR036388">
    <property type="entry name" value="WH-like_DNA-bd_sf"/>
</dbReference>
<dbReference type="InterPro" id="IPR029016">
    <property type="entry name" value="GAF-like_dom_sf"/>
</dbReference>
<gene>
    <name evidence="6" type="ORF">GCM10023321_59780</name>
</gene>
<dbReference type="PANTHER" id="PTHR30136">
    <property type="entry name" value="HELIX-TURN-HELIX TRANSCRIPTIONAL REGULATOR, ICLR FAMILY"/>
    <property type="match status" value="1"/>
</dbReference>
<dbReference type="Pfam" id="PF09339">
    <property type="entry name" value="HTH_IclR"/>
    <property type="match status" value="1"/>
</dbReference>
<evidence type="ECO:0000313" key="7">
    <source>
        <dbReference type="Proteomes" id="UP001428817"/>
    </source>
</evidence>
<organism evidence="6 7">
    <name type="scientific">Pseudonocardia eucalypti</name>
    <dbReference type="NCBI Taxonomy" id="648755"/>
    <lineage>
        <taxon>Bacteria</taxon>
        <taxon>Bacillati</taxon>
        <taxon>Actinomycetota</taxon>
        <taxon>Actinomycetes</taxon>
        <taxon>Pseudonocardiales</taxon>
        <taxon>Pseudonocardiaceae</taxon>
        <taxon>Pseudonocardia</taxon>
    </lineage>
</organism>
<name>A0ABP9QTC1_9PSEU</name>
<comment type="caution">
    <text evidence="6">The sequence shown here is derived from an EMBL/GenBank/DDBJ whole genome shotgun (WGS) entry which is preliminary data.</text>
</comment>
<proteinExistence type="predicted"/>
<evidence type="ECO:0000256" key="3">
    <source>
        <dbReference type="ARBA" id="ARBA00023163"/>
    </source>
</evidence>
<accession>A0ABP9QTC1</accession>
<dbReference type="InterPro" id="IPR005471">
    <property type="entry name" value="Tscrpt_reg_IclR_N"/>
</dbReference>
<evidence type="ECO:0000256" key="1">
    <source>
        <dbReference type="ARBA" id="ARBA00023015"/>
    </source>
</evidence>
<dbReference type="InterPro" id="IPR050707">
    <property type="entry name" value="HTH_MetabolicPath_Reg"/>
</dbReference>
<keyword evidence="7" id="KW-1185">Reference proteome</keyword>